<dbReference type="PANTHER" id="PTHR14239:SF10">
    <property type="entry name" value="REDUCTASE"/>
    <property type="match status" value="1"/>
</dbReference>
<organism evidence="4">
    <name type="scientific">freshwater metagenome</name>
    <dbReference type="NCBI Taxonomy" id="449393"/>
    <lineage>
        <taxon>unclassified sequences</taxon>
        <taxon>metagenomes</taxon>
        <taxon>ecological metagenomes</taxon>
    </lineage>
</organism>
<reference evidence="4" key="1">
    <citation type="submission" date="2020-05" db="EMBL/GenBank/DDBJ databases">
        <authorList>
            <person name="Chiriac C."/>
            <person name="Salcher M."/>
            <person name="Ghai R."/>
            <person name="Kavagutti S V."/>
        </authorList>
    </citation>
    <scope>NUCLEOTIDE SEQUENCE</scope>
</reference>
<feature type="region of interest" description="Disordered" evidence="2">
    <location>
        <begin position="1"/>
        <end position="21"/>
    </location>
</feature>
<dbReference type="InterPro" id="IPR028939">
    <property type="entry name" value="P5C_Rdtase_cat_N"/>
</dbReference>
<evidence type="ECO:0000259" key="3">
    <source>
        <dbReference type="Pfam" id="PF03807"/>
    </source>
</evidence>
<dbReference type="Gene3D" id="3.40.50.720">
    <property type="entry name" value="NAD(P)-binding Rossmann-like Domain"/>
    <property type="match status" value="1"/>
</dbReference>
<dbReference type="AlphaFoldDB" id="A0A6J6DHV9"/>
<name>A0A6J6DHV9_9ZZZZ</name>
<feature type="domain" description="Pyrroline-5-carboxylate reductase catalytic N-terminal" evidence="3">
    <location>
        <begin position="26"/>
        <end position="113"/>
    </location>
</feature>
<dbReference type="InterPro" id="IPR051267">
    <property type="entry name" value="STEAP_metalloreductase"/>
</dbReference>
<dbReference type="SUPFAM" id="SSF51735">
    <property type="entry name" value="NAD(P)-binding Rossmann-fold domains"/>
    <property type="match status" value="1"/>
</dbReference>
<evidence type="ECO:0000256" key="1">
    <source>
        <dbReference type="ARBA" id="ARBA00023002"/>
    </source>
</evidence>
<dbReference type="GO" id="GO:0016491">
    <property type="term" value="F:oxidoreductase activity"/>
    <property type="evidence" value="ECO:0007669"/>
    <property type="project" value="UniProtKB-KW"/>
</dbReference>
<evidence type="ECO:0000313" key="4">
    <source>
        <dbReference type="EMBL" id="CAB4563640.1"/>
    </source>
</evidence>
<accession>A0A6J6DHV9</accession>
<dbReference type="Pfam" id="PF03807">
    <property type="entry name" value="F420_oxidored"/>
    <property type="match status" value="1"/>
</dbReference>
<keyword evidence="1" id="KW-0560">Oxidoreductase</keyword>
<proteinExistence type="predicted"/>
<evidence type="ECO:0000256" key="2">
    <source>
        <dbReference type="SAM" id="MobiDB-lite"/>
    </source>
</evidence>
<dbReference type="EMBL" id="CAEZSR010000069">
    <property type="protein sequence ID" value="CAB4563640.1"/>
    <property type="molecule type" value="Genomic_DNA"/>
</dbReference>
<dbReference type="PANTHER" id="PTHR14239">
    <property type="entry name" value="DUDULIN-RELATED"/>
    <property type="match status" value="1"/>
</dbReference>
<protein>
    <submittedName>
        <fullName evidence="4">Unannotated protein</fullName>
    </submittedName>
</protein>
<gene>
    <name evidence="4" type="ORF">UFOPK1493_01949</name>
</gene>
<dbReference type="InterPro" id="IPR036291">
    <property type="entry name" value="NAD(P)-bd_dom_sf"/>
</dbReference>
<sequence length="240" mass="24511">MNTSNEDTSNEDTSNEDTSKEAGLGIAIVGAGSVGRALGRGFAGAGHRVTYGVRDPGDPRHAALRDGGAGVASVADATAPADVVVLAVPADAVAAAIASMSLRAGSVLVDATNAVRTPVPDGHDTMGAFVAALVPGGVHVVKAFDTIGAEYLDGHRSAPPQPGAGSPFLPIAGDEAGLVVVERLATELGFDVAVLGDRTAFRIVEDHARLWIHLAFARGWGRSFHFEARRLEARHGVSPA</sequence>